<keyword evidence="4" id="KW-0963">Cytoplasm</keyword>
<dbReference type="PANTHER" id="PTHR43134">
    <property type="entry name" value="SIGNAL RECOGNITION PARTICLE RECEPTOR SUBUNIT ALPHA"/>
    <property type="match status" value="1"/>
</dbReference>
<evidence type="ECO:0000256" key="4">
    <source>
        <dbReference type="ARBA" id="ARBA00022490"/>
    </source>
</evidence>
<comment type="caution">
    <text evidence="12">The sequence shown here is derived from an EMBL/GenBank/DDBJ whole genome shotgun (WGS) entry which is preliminary data.</text>
</comment>
<protein>
    <submittedName>
        <fullName evidence="12">Signal recognition particle receptor protein ftsy (Alpha subunit)</fullName>
    </submittedName>
</protein>
<gene>
    <name evidence="12" type="ORF">ASZ90_013339</name>
</gene>
<accession>A0A0W8F7V9</accession>
<dbReference type="InterPro" id="IPR004390">
    <property type="entry name" value="SR_rcpt_FtsY"/>
</dbReference>
<dbReference type="SUPFAM" id="SSF47364">
    <property type="entry name" value="Domain of the SRP/SRP receptor G-proteins"/>
    <property type="match status" value="1"/>
</dbReference>
<dbReference type="InterPro" id="IPR013822">
    <property type="entry name" value="Signal_recog_particl_SRP54_hlx"/>
</dbReference>
<keyword evidence="8" id="KW-0472">Membrane</keyword>
<feature type="compositionally biased region" description="Basic and acidic residues" evidence="10">
    <location>
        <begin position="48"/>
        <end position="69"/>
    </location>
</feature>
<dbReference type="SMART" id="SM00382">
    <property type="entry name" value="AAA"/>
    <property type="match status" value="1"/>
</dbReference>
<proteinExistence type="inferred from homology"/>
<dbReference type="GO" id="GO:0005047">
    <property type="term" value="F:signal recognition particle binding"/>
    <property type="evidence" value="ECO:0007669"/>
    <property type="project" value="TreeGrafter"/>
</dbReference>
<dbReference type="GO" id="GO:0005525">
    <property type="term" value="F:GTP binding"/>
    <property type="evidence" value="ECO:0007669"/>
    <property type="project" value="UniProtKB-KW"/>
</dbReference>
<dbReference type="SMART" id="SM00962">
    <property type="entry name" value="SRP54"/>
    <property type="match status" value="1"/>
</dbReference>
<dbReference type="GO" id="GO:0006614">
    <property type="term" value="P:SRP-dependent cotranslational protein targeting to membrane"/>
    <property type="evidence" value="ECO:0007669"/>
    <property type="project" value="InterPro"/>
</dbReference>
<dbReference type="FunFam" id="3.40.50.300:FF:000053">
    <property type="entry name" value="Signal recognition particle receptor FtsY"/>
    <property type="match status" value="1"/>
</dbReference>
<evidence type="ECO:0000256" key="6">
    <source>
        <dbReference type="ARBA" id="ARBA00022801"/>
    </source>
</evidence>
<organism evidence="12">
    <name type="scientific">hydrocarbon metagenome</name>
    <dbReference type="NCBI Taxonomy" id="938273"/>
    <lineage>
        <taxon>unclassified sequences</taxon>
        <taxon>metagenomes</taxon>
        <taxon>ecological metagenomes</taxon>
    </lineage>
</organism>
<dbReference type="InterPro" id="IPR000897">
    <property type="entry name" value="SRP54_GTPase_dom"/>
</dbReference>
<evidence type="ECO:0000259" key="11">
    <source>
        <dbReference type="PROSITE" id="PS00300"/>
    </source>
</evidence>
<reference evidence="12" key="1">
    <citation type="journal article" date="2015" name="Proc. Natl. Acad. Sci. U.S.A.">
        <title>Networks of energetic and metabolic interactions define dynamics in microbial communities.</title>
        <authorList>
            <person name="Embree M."/>
            <person name="Liu J.K."/>
            <person name="Al-Bassam M.M."/>
            <person name="Zengler K."/>
        </authorList>
    </citation>
    <scope>NUCLEOTIDE SEQUENCE</scope>
</reference>
<dbReference type="InterPro" id="IPR027417">
    <property type="entry name" value="P-loop_NTPase"/>
</dbReference>
<evidence type="ECO:0000256" key="1">
    <source>
        <dbReference type="ARBA" id="ARBA00004413"/>
    </source>
</evidence>
<dbReference type="EMBL" id="LNQE01001471">
    <property type="protein sequence ID" value="KUG16976.1"/>
    <property type="molecule type" value="Genomic_DNA"/>
</dbReference>
<dbReference type="Gene3D" id="1.20.120.140">
    <property type="entry name" value="Signal recognition particle SRP54, nucleotide-binding domain"/>
    <property type="match status" value="1"/>
</dbReference>
<dbReference type="PANTHER" id="PTHR43134:SF1">
    <property type="entry name" value="SIGNAL RECOGNITION PARTICLE RECEPTOR SUBUNIT ALPHA"/>
    <property type="match status" value="1"/>
</dbReference>
<evidence type="ECO:0000256" key="2">
    <source>
        <dbReference type="ARBA" id="ARBA00008531"/>
    </source>
</evidence>
<dbReference type="Pfam" id="PF02881">
    <property type="entry name" value="SRP54_N"/>
    <property type="match status" value="1"/>
</dbReference>
<dbReference type="GO" id="GO:0003924">
    <property type="term" value="F:GTPase activity"/>
    <property type="evidence" value="ECO:0007669"/>
    <property type="project" value="TreeGrafter"/>
</dbReference>
<dbReference type="NCBIfam" id="TIGR00064">
    <property type="entry name" value="ftsY"/>
    <property type="match status" value="1"/>
</dbReference>
<keyword evidence="5" id="KW-0547">Nucleotide-binding</keyword>
<dbReference type="InterPro" id="IPR036225">
    <property type="entry name" value="SRP/SRP_N"/>
</dbReference>
<keyword evidence="9 12" id="KW-0675">Receptor</keyword>
<comment type="subcellular location">
    <subcellularLocation>
        <location evidence="1">Cell membrane</location>
        <topology evidence="1">Peripheral membrane protein</topology>
        <orientation evidence="1">Cytoplasmic side</orientation>
    </subcellularLocation>
</comment>
<dbReference type="AlphaFoldDB" id="A0A0W8F7V9"/>
<dbReference type="SUPFAM" id="SSF52540">
    <property type="entry name" value="P-loop containing nucleoside triphosphate hydrolases"/>
    <property type="match status" value="1"/>
</dbReference>
<dbReference type="SMART" id="SM00963">
    <property type="entry name" value="SRP54_N"/>
    <property type="match status" value="1"/>
</dbReference>
<comment type="similarity">
    <text evidence="2">Belongs to the GTP-binding SRP family.</text>
</comment>
<feature type="domain" description="SRP54-type proteins GTP-binding" evidence="11">
    <location>
        <begin position="364"/>
        <end position="377"/>
    </location>
</feature>
<name>A0A0W8F7V9_9ZZZZ</name>
<dbReference type="InterPro" id="IPR042101">
    <property type="entry name" value="SRP54_N_sf"/>
</dbReference>
<evidence type="ECO:0000256" key="9">
    <source>
        <dbReference type="ARBA" id="ARBA00023170"/>
    </source>
</evidence>
<dbReference type="PROSITE" id="PS00300">
    <property type="entry name" value="SRP54"/>
    <property type="match status" value="1"/>
</dbReference>
<evidence type="ECO:0000256" key="7">
    <source>
        <dbReference type="ARBA" id="ARBA00023134"/>
    </source>
</evidence>
<evidence type="ECO:0000256" key="3">
    <source>
        <dbReference type="ARBA" id="ARBA00022475"/>
    </source>
</evidence>
<evidence type="ECO:0000313" key="12">
    <source>
        <dbReference type="EMBL" id="KUG16976.1"/>
    </source>
</evidence>
<evidence type="ECO:0000256" key="10">
    <source>
        <dbReference type="SAM" id="MobiDB-lite"/>
    </source>
</evidence>
<evidence type="ECO:0000256" key="5">
    <source>
        <dbReference type="ARBA" id="ARBA00022741"/>
    </source>
</evidence>
<keyword evidence="3" id="KW-1003">Cell membrane</keyword>
<dbReference type="InterPro" id="IPR003593">
    <property type="entry name" value="AAA+_ATPase"/>
</dbReference>
<keyword evidence="6" id="KW-0378">Hydrolase</keyword>
<feature type="region of interest" description="Disordered" evidence="10">
    <location>
        <begin position="30"/>
        <end position="94"/>
    </location>
</feature>
<evidence type="ECO:0000256" key="8">
    <source>
        <dbReference type="ARBA" id="ARBA00023136"/>
    </source>
</evidence>
<dbReference type="Pfam" id="PF00448">
    <property type="entry name" value="SRP54"/>
    <property type="match status" value="1"/>
</dbReference>
<dbReference type="GO" id="GO:0005886">
    <property type="term" value="C:plasma membrane"/>
    <property type="evidence" value="ECO:0007669"/>
    <property type="project" value="UniProtKB-SubCell"/>
</dbReference>
<keyword evidence="7" id="KW-0342">GTP-binding</keyword>
<dbReference type="HAMAP" id="MF_00920">
    <property type="entry name" value="FtsY"/>
    <property type="match status" value="1"/>
</dbReference>
<dbReference type="Gene3D" id="3.40.50.300">
    <property type="entry name" value="P-loop containing nucleotide triphosphate hydrolases"/>
    <property type="match status" value="1"/>
</dbReference>
<dbReference type="GO" id="GO:0005737">
    <property type="term" value="C:cytoplasm"/>
    <property type="evidence" value="ECO:0007669"/>
    <property type="project" value="UniProtKB-ARBA"/>
</dbReference>
<sequence length="395" mass="42824">MARGAKGLFNRFKEKLSGFKEALSAKVAEKVSAKGSKGAAQPEEIEAEDRPALEAPDAGRMDSKAKEPKMGASSGSATKEPLAKPLDNGETKNKKGRFSFLQKAKTLVFEQEIILEEKDLEEPMWALEMALMESDVALPVAEEIVREVKSDLVGKKKKIGSDTGQLAEDSLRNALITLLSKNHLDFDEYIRAKDKPVKILFVGVNGTGKTTSIAKVAKYLMDQSYSVVLAAGDTFRAGAIEQLEVHGNNLGLKVVKHKTGGDPAAVIFDAIEYARAHNKDVVLADTAGRLHTNINLMDQMRKIVRVTTPDLLIFVDEAIAGNDAVERARLFNESVPIDGSILTKTDADAKGGSAISIAYITGKPVLFLGVGQTYPDLVKFEPEWLVNRLMGEAEA</sequence>